<dbReference type="AlphaFoldDB" id="A0A098B7N7"/>
<dbReference type="PANTHER" id="PTHR44846:SF1">
    <property type="entry name" value="MANNOSYL-D-GLYCERATE TRANSPORT_METABOLISM SYSTEM REPRESSOR MNGR-RELATED"/>
    <property type="match status" value="1"/>
</dbReference>
<dbReference type="InterPro" id="IPR028978">
    <property type="entry name" value="Chorismate_lyase_/UTRA_dom_sf"/>
</dbReference>
<dbReference type="CDD" id="cd07377">
    <property type="entry name" value="WHTH_GntR"/>
    <property type="match status" value="1"/>
</dbReference>
<dbReference type="Pfam" id="PF07702">
    <property type="entry name" value="UTRA"/>
    <property type="match status" value="1"/>
</dbReference>
<dbReference type="InterPro" id="IPR000524">
    <property type="entry name" value="Tscrpt_reg_HTH_GntR"/>
</dbReference>
<dbReference type="InterPro" id="IPR036388">
    <property type="entry name" value="WH-like_DNA-bd_sf"/>
</dbReference>
<evidence type="ECO:0000256" key="2">
    <source>
        <dbReference type="ARBA" id="ARBA00023125"/>
    </source>
</evidence>
<keyword evidence="3" id="KW-0804">Transcription</keyword>
<dbReference type="InterPro" id="IPR036390">
    <property type="entry name" value="WH_DNA-bd_sf"/>
</dbReference>
<organism evidence="5">
    <name type="scientific">Desulfitobacterium hafniense</name>
    <name type="common">Desulfitobacterium frappieri</name>
    <dbReference type="NCBI Taxonomy" id="49338"/>
    <lineage>
        <taxon>Bacteria</taxon>
        <taxon>Bacillati</taxon>
        <taxon>Bacillota</taxon>
        <taxon>Clostridia</taxon>
        <taxon>Eubacteriales</taxon>
        <taxon>Desulfitobacteriaceae</taxon>
        <taxon>Desulfitobacterium</taxon>
    </lineage>
</organism>
<name>A0A098B7N7_DESHA</name>
<evidence type="ECO:0000259" key="4">
    <source>
        <dbReference type="PROSITE" id="PS50949"/>
    </source>
</evidence>
<reference evidence="5" key="1">
    <citation type="submission" date="2014-07" db="EMBL/GenBank/DDBJ databases">
        <authorList>
            <person name="Hornung V.Bastian."/>
        </authorList>
    </citation>
    <scope>NUCLEOTIDE SEQUENCE</scope>
    <source>
        <strain evidence="5">PCE-S</strain>
    </source>
</reference>
<dbReference type="Gene3D" id="3.40.1410.10">
    <property type="entry name" value="Chorismate lyase-like"/>
    <property type="match status" value="1"/>
</dbReference>
<dbReference type="EMBL" id="LK996017">
    <property type="protein sequence ID" value="CDX04879.1"/>
    <property type="molecule type" value="Genomic_DNA"/>
</dbReference>
<dbReference type="GO" id="GO:0045892">
    <property type="term" value="P:negative regulation of DNA-templated transcription"/>
    <property type="evidence" value="ECO:0007669"/>
    <property type="project" value="TreeGrafter"/>
</dbReference>
<gene>
    <name evidence="5" type="ORF">DPCES_4993</name>
</gene>
<dbReference type="Pfam" id="PF00392">
    <property type="entry name" value="GntR"/>
    <property type="match status" value="1"/>
</dbReference>
<dbReference type="GO" id="GO:0003677">
    <property type="term" value="F:DNA binding"/>
    <property type="evidence" value="ECO:0007669"/>
    <property type="project" value="UniProtKB-KW"/>
</dbReference>
<dbReference type="Gene3D" id="1.10.10.10">
    <property type="entry name" value="Winged helix-like DNA-binding domain superfamily/Winged helix DNA-binding domain"/>
    <property type="match status" value="1"/>
</dbReference>
<dbReference type="PATRIC" id="fig|49338.4.peg.5369"/>
<evidence type="ECO:0000313" key="5">
    <source>
        <dbReference type="EMBL" id="CDX04879.1"/>
    </source>
</evidence>
<protein>
    <submittedName>
        <fullName evidence="5">Transcriptional regulator</fullName>
    </submittedName>
</protein>
<keyword evidence="1" id="KW-0805">Transcription regulation</keyword>
<dbReference type="SMART" id="SM00345">
    <property type="entry name" value="HTH_GNTR"/>
    <property type="match status" value="1"/>
</dbReference>
<proteinExistence type="predicted"/>
<sequence>MKLDPYSPVPLHAQLTEYIKNEILKGNYTGKIPSERELIEEFNVSRTTVRESISTLVRDDFLEKRHGRGTFVNLRPVHEMWHGNLKSYTENIEAAGMKPGAKLLFSGIRNKPETIARKFNNESFYFIERLRYANDSIMAIERKFFDLEIGKKLAEFDLDQANIYEILENSLGVTLCEAEETITSQVPSLEDAKLLGISKSSSVLVTERSTYSPEKKLIEVVNTTFRADKYAITIKMKRNNSRSKTISVED</sequence>
<feature type="domain" description="HTH gntR-type" evidence="4">
    <location>
        <begin position="9"/>
        <end position="75"/>
    </location>
</feature>
<dbReference type="PANTHER" id="PTHR44846">
    <property type="entry name" value="MANNOSYL-D-GLYCERATE TRANSPORT/METABOLISM SYSTEM REPRESSOR MNGR-RELATED"/>
    <property type="match status" value="1"/>
</dbReference>
<dbReference type="SUPFAM" id="SSF64288">
    <property type="entry name" value="Chorismate lyase-like"/>
    <property type="match status" value="1"/>
</dbReference>
<dbReference type="PROSITE" id="PS50949">
    <property type="entry name" value="HTH_GNTR"/>
    <property type="match status" value="1"/>
</dbReference>
<dbReference type="PRINTS" id="PR00035">
    <property type="entry name" value="HTHGNTR"/>
</dbReference>
<evidence type="ECO:0000256" key="3">
    <source>
        <dbReference type="ARBA" id="ARBA00023163"/>
    </source>
</evidence>
<dbReference type="InterPro" id="IPR050679">
    <property type="entry name" value="Bact_HTH_transcr_reg"/>
</dbReference>
<dbReference type="SUPFAM" id="SSF46785">
    <property type="entry name" value="Winged helix' DNA-binding domain"/>
    <property type="match status" value="1"/>
</dbReference>
<keyword evidence="2" id="KW-0238">DNA-binding</keyword>
<evidence type="ECO:0000256" key="1">
    <source>
        <dbReference type="ARBA" id="ARBA00023015"/>
    </source>
</evidence>
<accession>A0A098B7N7</accession>
<dbReference type="SMART" id="SM00866">
    <property type="entry name" value="UTRA"/>
    <property type="match status" value="1"/>
</dbReference>
<dbReference type="GO" id="GO:0003700">
    <property type="term" value="F:DNA-binding transcription factor activity"/>
    <property type="evidence" value="ECO:0007669"/>
    <property type="project" value="InterPro"/>
</dbReference>
<dbReference type="RefSeq" id="WP_208926488.1">
    <property type="nucleotide sequence ID" value="NZ_LK996017.1"/>
</dbReference>
<dbReference type="InterPro" id="IPR011663">
    <property type="entry name" value="UTRA"/>
</dbReference>